<dbReference type="EMBL" id="KZ613502">
    <property type="protein sequence ID" value="PMD17007.1"/>
    <property type="molecule type" value="Genomic_DNA"/>
</dbReference>
<dbReference type="Proteomes" id="UP000235672">
    <property type="component" value="Unassembled WGS sequence"/>
</dbReference>
<accession>A0A2J6PSJ8</accession>
<feature type="transmembrane region" description="Helical" evidence="1">
    <location>
        <begin position="318"/>
        <end position="341"/>
    </location>
</feature>
<keyword evidence="1" id="KW-1133">Transmembrane helix</keyword>
<evidence type="ECO:0000313" key="3">
    <source>
        <dbReference type="Proteomes" id="UP000235672"/>
    </source>
</evidence>
<proteinExistence type="predicted"/>
<evidence type="ECO:0000313" key="2">
    <source>
        <dbReference type="EMBL" id="PMD17007.1"/>
    </source>
</evidence>
<keyword evidence="1" id="KW-0812">Transmembrane</keyword>
<evidence type="ECO:0000256" key="1">
    <source>
        <dbReference type="SAM" id="Phobius"/>
    </source>
</evidence>
<reference evidence="2 3" key="1">
    <citation type="submission" date="2016-05" db="EMBL/GenBank/DDBJ databases">
        <title>A degradative enzymes factory behind the ericoid mycorrhizal symbiosis.</title>
        <authorList>
            <consortium name="DOE Joint Genome Institute"/>
            <person name="Martino E."/>
            <person name="Morin E."/>
            <person name="Grelet G."/>
            <person name="Kuo A."/>
            <person name="Kohler A."/>
            <person name="Daghino S."/>
            <person name="Barry K."/>
            <person name="Choi C."/>
            <person name="Cichocki N."/>
            <person name="Clum A."/>
            <person name="Copeland A."/>
            <person name="Hainaut M."/>
            <person name="Haridas S."/>
            <person name="Labutti K."/>
            <person name="Lindquist E."/>
            <person name="Lipzen A."/>
            <person name="Khouja H.-R."/>
            <person name="Murat C."/>
            <person name="Ohm R."/>
            <person name="Olson A."/>
            <person name="Spatafora J."/>
            <person name="Veneault-Fourrey C."/>
            <person name="Henrissat B."/>
            <person name="Grigoriev I."/>
            <person name="Martin F."/>
            <person name="Perotto S."/>
        </authorList>
    </citation>
    <scope>NUCLEOTIDE SEQUENCE [LARGE SCALE GENOMIC DNA]</scope>
    <source>
        <strain evidence="2 3">UAMH 7357</strain>
    </source>
</reference>
<dbReference type="OrthoDB" id="5357734at2759"/>
<dbReference type="AlphaFoldDB" id="A0A2J6PSJ8"/>
<keyword evidence="3" id="KW-1185">Reference proteome</keyword>
<feature type="transmembrane region" description="Helical" evidence="1">
    <location>
        <begin position="353"/>
        <end position="375"/>
    </location>
</feature>
<dbReference type="Pfam" id="PF11374">
    <property type="entry name" value="DUF3176"/>
    <property type="match status" value="1"/>
</dbReference>
<dbReference type="STRING" id="1745343.A0A2J6PSJ8"/>
<gene>
    <name evidence="2" type="ORF">NA56DRAFT_708224</name>
</gene>
<organism evidence="2 3">
    <name type="scientific">Hyaloscypha hepaticicola</name>
    <dbReference type="NCBI Taxonomy" id="2082293"/>
    <lineage>
        <taxon>Eukaryota</taxon>
        <taxon>Fungi</taxon>
        <taxon>Dikarya</taxon>
        <taxon>Ascomycota</taxon>
        <taxon>Pezizomycotina</taxon>
        <taxon>Leotiomycetes</taxon>
        <taxon>Helotiales</taxon>
        <taxon>Hyaloscyphaceae</taxon>
        <taxon>Hyaloscypha</taxon>
    </lineage>
</organism>
<feature type="transmembrane region" description="Helical" evidence="1">
    <location>
        <begin position="415"/>
        <end position="436"/>
    </location>
</feature>
<sequence>MRKQEAQVSRKFILGTNSCRLLQEDSKSSICGIEPILDFRFNRISLRILLACISDVCSVQWRSASSSETKTVVARPVQRDVLADIYFRITRIVCYVLKEVIKGVKIAASLIGRDLQKRVSSLLLLFLSAYMIINFVHPTTTDATRFNSRNNMMHDPHLEYAGPFTIVMKGEIEECERLAVCIGYIRRSNVIFVESAFHLVEKGENLLWPNQEFGHSRMALCYFANFTEPDTKRPRRKPLPASSSFSSETYQILSPPAHDQNHSLFWTQRPTRHLSSGPYEHAQRSWTTAEDSGQESLIAPPNRPPRGKLWRTGYLRNVPWVGVGSLLVVLCSTITSAILLVVSNGDAVTSWRVAPSVVLAILSSISTACLSFSLASGLNVSWWRKVLEGAPLDETHRYWDHGNSIWTAMTAGRRFSFLSIAKLIVTLAAIAESPFIQQASTISTRKMSKPVSLQAALAVDLPSGYTADVTGEFRKPTTPSSTFSSVFNDYTNRNPITNGFDGCPGGCTVNVSGIGFKVSCVPDTNTTWEVGVEYQGGDTKPQFTANTTWLAQSPDGYDGISQNRSYEYLTLSAGWAINTVTPLLFVNRVCSLSLAMVSYPLQIVNNIVSLTLPTGTIPEVLYDLPIASTPPNYIDTGPTTLGGFSLIGNINDFGLIPTEGPFYANVSMIANGALALFSLYGLNSFACSHAINSDWDVMQFAGYVWRGPIPDTLAAYHGIMFRLGLSAATNATLVAPIVLGGKMYTSVRNVSATYVFNENYYVSRLRGWWKIGRRTTLSPLETAKAFEAPLLANCNSNDTVEALVHNVKGQIIKYGATKEDELGDRRSRLRLEEYGEVHTSRSETMFEQ</sequence>
<dbReference type="InterPro" id="IPR021514">
    <property type="entry name" value="DUF3176"/>
</dbReference>
<dbReference type="PANTHER" id="PTHR37576:SF2">
    <property type="entry name" value="DEFECT AT LOW TEMPERATURE PROTEIN 1"/>
    <property type="match status" value="1"/>
</dbReference>
<name>A0A2J6PSJ8_9HELO</name>
<protein>
    <submittedName>
        <fullName evidence="2">Uncharacterized protein</fullName>
    </submittedName>
</protein>
<dbReference type="PANTHER" id="PTHR37576">
    <property type="entry name" value="DEFECT AT LOW TEMPERATURE PROTEIN 1"/>
    <property type="match status" value="1"/>
</dbReference>
<keyword evidence="1" id="KW-0472">Membrane</keyword>